<organism evidence="2 3">
    <name type="scientific">Cryptococcus deneoformans (strain JEC21 / ATCC MYA-565)</name>
    <name type="common">Cryptococcus neoformans var. neoformans serotype D</name>
    <dbReference type="NCBI Taxonomy" id="214684"/>
    <lineage>
        <taxon>Eukaryota</taxon>
        <taxon>Fungi</taxon>
        <taxon>Dikarya</taxon>
        <taxon>Basidiomycota</taxon>
        <taxon>Agaricomycotina</taxon>
        <taxon>Tremellomycetes</taxon>
        <taxon>Tremellales</taxon>
        <taxon>Cryptococcaceae</taxon>
        <taxon>Cryptococcus</taxon>
        <taxon>Cryptococcus neoformans species complex</taxon>
    </lineage>
</organism>
<dbReference type="PANTHER" id="PTHR42840">
    <property type="entry name" value="NAD(P)-BINDING ROSSMANN-FOLD SUPERFAMILY PROTEIN-RELATED"/>
    <property type="match status" value="1"/>
</dbReference>
<dbReference type="EMBL" id="AE017351">
    <property type="protein sequence ID" value="AAW46176.2"/>
    <property type="molecule type" value="Genomic_DNA"/>
</dbReference>
<dbReference type="Proteomes" id="UP000002149">
    <property type="component" value="Chromosome 11"/>
</dbReference>
<dbReference type="GO" id="GO:0016491">
    <property type="term" value="F:oxidoreductase activity"/>
    <property type="evidence" value="ECO:0000318"/>
    <property type="project" value="GO_Central"/>
</dbReference>
<evidence type="ECO:0000313" key="2">
    <source>
        <dbReference type="EMBL" id="AAW46176.2"/>
    </source>
</evidence>
<dbReference type="OrthoDB" id="446809at2759"/>
<evidence type="ECO:0000313" key="3">
    <source>
        <dbReference type="Proteomes" id="UP000002149"/>
    </source>
</evidence>
<dbReference type="Pfam" id="PF01408">
    <property type="entry name" value="GFO_IDH_MocA"/>
    <property type="match status" value="1"/>
</dbReference>
<dbReference type="KEGG" id="cne:CNK02190"/>
<dbReference type="VEuPathDB" id="FungiDB:CNK02190"/>
<dbReference type="PANTHER" id="PTHR42840:SF7">
    <property type="entry name" value="BINDING ROSSMANN FOLD OXIDOREDUCTASE, PUTATIVE (AFU_ORTHOLOGUE AFUA_4G10190)-RELATED"/>
    <property type="match status" value="1"/>
</dbReference>
<dbReference type="HOGENOM" id="CLU_028866_0_0_1"/>
<protein>
    <recommendedName>
        <fullName evidence="1">Gfo/Idh/MocA-like oxidoreductase N-terminal domain-containing protein</fullName>
    </recommendedName>
</protein>
<accession>Q5K9E8</accession>
<dbReference type="SUPFAM" id="SSF51735">
    <property type="entry name" value="NAD(P)-binding Rossmann-fold domains"/>
    <property type="match status" value="1"/>
</dbReference>
<evidence type="ECO:0000259" key="1">
    <source>
        <dbReference type="Pfam" id="PF01408"/>
    </source>
</evidence>
<name>Q5K9E8_CRYD1</name>
<sequence>MSKVHTVGQWESQNTSYVDLFCIYGMSQNKILRVAVVGCGEVAQIVHIPNLVLASDKYKLTALCDVSVKSVELCGSRFGVRNLFTSVTEMLTSSVPIDLVFVLTADQFHADNIIECADAGKHVMIEKPMAQTLTEYDAVEEARVRNGVVVFVGYMRRYAPALERLKEEIKGKTVKYVRVRDIIGNNSYFTSQSGMHQHYYKDFPSSASSELVARRASNLKENLGAKADLDPRNANSWALLHSLGSHDMSAMRDIIGMPEKCLCATRSDDGDSSWWWTALFQYKGFKAYYEMAIDEVAIFDAQIEVYTNDSRVKIQYDTPYVKGLPIKLIIQRQLPNGDFSEQVIRPTYVDPYTLELDLIYDAVANGKEYKTTPLDAKNDTILAKMIMEALVD</sequence>
<dbReference type="Gene3D" id="3.30.360.10">
    <property type="entry name" value="Dihydrodipicolinate Reductase, domain 2"/>
    <property type="match status" value="1"/>
</dbReference>
<dbReference type="AlphaFoldDB" id="Q5K9E8"/>
<reference evidence="2 3" key="1">
    <citation type="journal article" date="2005" name="Science">
        <title>The genome of the basidiomycetous yeast and human pathogen Cryptococcus neoformans.</title>
        <authorList>
            <person name="Loftus B.J."/>
            <person name="Fung E."/>
            <person name="Roncaglia P."/>
            <person name="Rowley D."/>
            <person name="Amedeo P."/>
            <person name="Bruno D."/>
            <person name="Vamathevan J."/>
            <person name="Miranda M."/>
            <person name="Anderson I.J."/>
            <person name="Fraser J.A."/>
            <person name="Allen J.E."/>
            <person name="Bosdet I.E."/>
            <person name="Brent M.R."/>
            <person name="Chiu R."/>
            <person name="Doering T.L."/>
            <person name="Donlin M.J."/>
            <person name="D'Souza C.A."/>
            <person name="Fox D.S."/>
            <person name="Grinberg V."/>
            <person name="Fu J."/>
            <person name="Fukushima M."/>
            <person name="Haas B.J."/>
            <person name="Huang J.C."/>
            <person name="Janbon G."/>
            <person name="Jones S.J."/>
            <person name="Koo H.L."/>
            <person name="Krzywinski M.I."/>
            <person name="Kwon-Chung J.K."/>
            <person name="Lengeler K.B."/>
            <person name="Maiti R."/>
            <person name="Marra M.A."/>
            <person name="Marra R.E."/>
            <person name="Mathewson C.A."/>
            <person name="Mitchell T.G."/>
            <person name="Pertea M."/>
            <person name="Riggs F.R."/>
            <person name="Salzberg S.L."/>
            <person name="Schein J.E."/>
            <person name="Shvartsbeyn A."/>
            <person name="Shin H."/>
            <person name="Shumway M."/>
            <person name="Specht C.A."/>
            <person name="Suh B.B."/>
            <person name="Tenney A."/>
            <person name="Utterback T.R."/>
            <person name="Wickes B.L."/>
            <person name="Wortman J.R."/>
            <person name="Wye N.H."/>
            <person name="Kronstad J.W."/>
            <person name="Lodge J.K."/>
            <person name="Heitman J."/>
            <person name="Davis R.W."/>
            <person name="Fraser C.M."/>
            <person name="Hyman R.W."/>
        </authorList>
    </citation>
    <scope>NUCLEOTIDE SEQUENCE [LARGE SCALE GENOMIC DNA]</scope>
    <source>
        <strain evidence="3">JEC21 / ATCC MYA-565</strain>
    </source>
</reference>
<dbReference type="eggNOG" id="KOG2741">
    <property type="taxonomic scope" value="Eukaryota"/>
</dbReference>
<dbReference type="InterPro" id="IPR036291">
    <property type="entry name" value="NAD(P)-bd_dom_sf"/>
</dbReference>
<dbReference type="GO" id="GO:0000166">
    <property type="term" value="F:nucleotide binding"/>
    <property type="evidence" value="ECO:0007669"/>
    <property type="project" value="InterPro"/>
</dbReference>
<dbReference type="GO" id="GO:0006740">
    <property type="term" value="P:NADPH regeneration"/>
    <property type="evidence" value="ECO:0000318"/>
    <property type="project" value="GO_Central"/>
</dbReference>
<dbReference type="FunFam" id="3.40.50.720:FF:000911">
    <property type="entry name" value="Chromosome 8, whole genome shotgun sequence"/>
    <property type="match status" value="1"/>
</dbReference>
<dbReference type="GeneID" id="3254685"/>
<dbReference type="RefSeq" id="XP_567693.2">
    <property type="nucleotide sequence ID" value="XM_567693.2"/>
</dbReference>
<dbReference type="Gene3D" id="3.40.50.720">
    <property type="entry name" value="NAD(P)-binding Rossmann-like Domain"/>
    <property type="match status" value="1"/>
</dbReference>
<dbReference type="InterPro" id="IPR000683">
    <property type="entry name" value="Gfo/Idh/MocA-like_OxRdtase_N"/>
</dbReference>
<dbReference type="FunFam" id="3.30.360.10:FF:000061">
    <property type="entry name" value="Chromosome 8, whole genome shotgun sequence"/>
    <property type="match status" value="1"/>
</dbReference>
<proteinExistence type="predicted"/>
<dbReference type="InParanoid" id="Q5K9E8"/>
<gene>
    <name evidence="2" type="ordered locus">CNK02190</name>
</gene>
<dbReference type="PaxDb" id="214684-Q5K9E8"/>
<keyword evidence="3" id="KW-1185">Reference proteome</keyword>
<feature type="domain" description="Gfo/Idh/MocA-like oxidoreductase N-terminal" evidence="1">
    <location>
        <begin position="32"/>
        <end position="154"/>
    </location>
</feature>